<keyword evidence="3" id="KW-1133">Transmembrane helix</keyword>
<gene>
    <name evidence="4" type="ORF">I206_03582</name>
</gene>
<feature type="transmembrane region" description="Helical" evidence="3">
    <location>
        <begin position="160"/>
        <end position="180"/>
    </location>
</feature>
<evidence type="ECO:0008006" key="5">
    <source>
        <dbReference type="Google" id="ProtNLM"/>
    </source>
</evidence>
<dbReference type="KEGG" id="kpin:30171951"/>
<dbReference type="Gene3D" id="3.90.550.20">
    <property type="match status" value="1"/>
</dbReference>
<reference evidence="4" key="2">
    <citation type="submission" date="2016-07" db="EMBL/GenBank/DDBJ databases">
        <title>Evolution of pathogenesis and genome organization in the Tremellales.</title>
        <authorList>
            <person name="Cuomo C."/>
            <person name="Litvintseva A."/>
            <person name="Heitman J."/>
            <person name="Chen Y."/>
            <person name="Sun S."/>
            <person name="Springer D."/>
            <person name="Dromer F."/>
            <person name="Young S."/>
            <person name="Zeng Q."/>
            <person name="Chapman S."/>
            <person name="Gujja S."/>
            <person name="Saif S."/>
            <person name="Birren B."/>
        </authorList>
    </citation>
    <scope>NUCLEOTIDE SEQUENCE</scope>
    <source>
        <strain evidence="4">CBS 10737</strain>
    </source>
</reference>
<comment type="similarity">
    <text evidence="1">Belongs to the glycosyltransferase 32 family.</text>
</comment>
<feature type="region of interest" description="Disordered" evidence="2">
    <location>
        <begin position="1"/>
        <end position="62"/>
    </location>
</feature>
<feature type="transmembrane region" description="Helical" evidence="3">
    <location>
        <begin position="210"/>
        <end position="230"/>
    </location>
</feature>
<dbReference type="OrthoDB" id="409543at2759"/>
<dbReference type="SUPFAM" id="SSF53448">
    <property type="entry name" value="Nucleotide-diphospho-sugar transferases"/>
    <property type="match status" value="1"/>
</dbReference>
<sequence length="544" mass="62110">MSVNFSPYQPPPDVPSTDPPESSSKKGKSKRPWFTRDQSSYSPNSYQSGGSISDPTSQAQAYSNDPEAAGLLNGGIGGGGGGAFGEGDRANAWESRFGWRVDFMAAGTYLGGPITALLFLILETQNDYVRFHAYQSALLTTPLLIVFLIFKLIIPLPTFLRVIYILAAIGGTLYTSFRAWKDAQEGLSRYWIPYIGEIAERWSIPITRHYILNIPLFPAILFLLIVGFLLNQIKPHPHPPYRPYNQQKDLTSSPFLVDPSLFLPPSTKTNKPNYLPEPLKPKNNEMLIPNSVHYVYGLKNPKNDEEIEELPYYAYLAIRSAIINLKPEKMYFHYKHLPRGPWMELLLPYLTLIETEVPNEIYGKKLNHFAHKADVLRLLAMKYSGGIYLDIDIYVIKSFDDLLYFPITLGMEASPDSRRTSLDPEGLCNAIIISHPHSSFIERWLSSYESFDGNNWAEHSVVKPWEIARDYPNEIQVLNERAFFWPMWHGEEIKKTHEEGIFDFEKTGQYAYHAWESLAMGYLSKLSPKSIRENDNSFNRMVKK</sequence>
<evidence type="ECO:0000256" key="1">
    <source>
        <dbReference type="ARBA" id="ARBA00009003"/>
    </source>
</evidence>
<dbReference type="InterPro" id="IPR007577">
    <property type="entry name" value="GlycoTrfase_DXD_sugar-bd_CS"/>
</dbReference>
<feature type="transmembrane region" description="Helical" evidence="3">
    <location>
        <begin position="134"/>
        <end position="154"/>
    </location>
</feature>
<name>A0A1B9I408_9TREE</name>
<dbReference type="AlphaFoldDB" id="A0A1B9I408"/>
<evidence type="ECO:0000313" key="4">
    <source>
        <dbReference type="EMBL" id="OCF50263.1"/>
    </source>
</evidence>
<dbReference type="STRING" id="1296096.A0A1B9I408"/>
<dbReference type="EMBL" id="KI894010">
    <property type="protein sequence ID" value="OCF50263.1"/>
    <property type="molecule type" value="Genomic_DNA"/>
</dbReference>
<reference evidence="4" key="1">
    <citation type="submission" date="2013-07" db="EMBL/GenBank/DDBJ databases">
        <title>The Genome Sequence of Cryptococcus pinus CBS10737.</title>
        <authorList>
            <consortium name="The Broad Institute Genome Sequencing Platform"/>
            <person name="Cuomo C."/>
            <person name="Litvintseva A."/>
            <person name="Chen Y."/>
            <person name="Heitman J."/>
            <person name="Sun S."/>
            <person name="Springer D."/>
            <person name="Dromer F."/>
            <person name="Young S.K."/>
            <person name="Zeng Q."/>
            <person name="Gargeya S."/>
            <person name="Fitzgerald M."/>
            <person name="Abouelleil A."/>
            <person name="Alvarado L."/>
            <person name="Berlin A.M."/>
            <person name="Chapman S.B."/>
            <person name="Dewar J."/>
            <person name="Goldberg J."/>
            <person name="Griggs A."/>
            <person name="Gujja S."/>
            <person name="Hansen M."/>
            <person name="Howarth C."/>
            <person name="Imamovic A."/>
            <person name="Larimer J."/>
            <person name="McCowan C."/>
            <person name="Murphy C."/>
            <person name="Pearson M."/>
            <person name="Priest M."/>
            <person name="Roberts A."/>
            <person name="Saif S."/>
            <person name="Shea T."/>
            <person name="Sykes S."/>
            <person name="Wortman J."/>
            <person name="Nusbaum C."/>
            <person name="Birren B."/>
        </authorList>
    </citation>
    <scope>NUCLEOTIDE SEQUENCE [LARGE SCALE GENOMIC DNA]</scope>
    <source>
        <strain evidence="4">CBS 10737</strain>
    </source>
</reference>
<dbReference type="PANTHER" id="PTHR46830:SF2">
    <property type="entry name" value="ALPHA-1,4-N-ACETYLGLUCOSAMINYLTRANSFERASE"/>
    <property type="match status" value="1"/>
</dbReference>
<dbReference type="PANTHER" id="PTHR46830">
    <property type="entry name" value="TRANSFERASE, PUTATIVE-RELATED"/>
    <property type="match status" value="1"/>
</dbReference>
<proteinExistence type="inferred from homology"/>
<evidence type="ECO:0000256" key="3">
    <source>
        <dbReference type="SAM" id="Phobius"/>
    </source>
</evidence>
<dbReference type="RefSeq" id="XP_019011482.2">
    <property type="nucleotide sequence ID" value="XM_019155328.2"/>
</dbReference>
<feature type="compositionally biased region" description="Pro residues" evidence="2">
    <location>
        <begin position="8"/>
        <end position="18"/>
    </location>
</feature>
<dbReference type="InterPro" id="IPR029044">
    <property type="entry name" value="Nucleotide-diphossugar_trans"/>
</dbReference>
<organism evidence="4">
    <name type="scientific">Kwoniella pini CBS 10737</name>
    <dbReference type="NCBI Taxonomy" id="1296096"/>
    <lineage>
        <taxon>Eukaryota</taxon>
        <taxon>Fungi</taxon>
        <taxon>Dikarya</taxon>
        <taxon>Basidiomycota</taxon>
        <taxon>Agaricomycotina</taxon>
        <taxon>Tremellomycetes</taxon>
        <taxon>Tremellales</taxon>
        <taxon>Cryptococcaceae</taxon>
        <taxon>Kwoniella</taxon>
    </lineage>
</organism>
<evidence type="ECO:0000256" key="2">
    <source>
        <dbReference type="SAM" id="MobiDB-lite"/>
    </source>
</evidence>
<protein>
    <recommendedName>
        <fullName evidence="5">Alpha 1,4-glycosyltransferase domain-containing protein</fullName>
    </recommendedName>
</protein>
<dbReference type="GeneID" id="30171951"/>
<accession>A0A1B9I408</accession>
<feature type="transmembrane region" description="Helical" evidence="3">
    <location>
        <begin position="103"/>
        <end position="122"/>
    </location>
</feature>
<keyword evidence="3" id="KW-0812">Transmembrane</keyword>
<keyword evidence="3" id="KW-0472">Membrane</keyword>
<feature type="compositionally biased region" description="Polar residues" evidence="2">
    <location>
        <begin position="36"/>
        <end position="62"/>
    </location>
</feature>
<dbReference type="Pfam" id="PF04488">
    <property type="entry name" value="Gly_transf_sug"/>
    <property type="match status" value="1"/>
</dbReference>